<keyword evidence="2" id="KW-0815">Transposition</keyword>
<evidence type="ECO:0000259" key="6">
    <source>
        <dbReference type="Pfam" id="PF13700"/>
    </source>
</evidence>
<dbReference type="InterPro" id="IPR047653">
    <property type="entry name" value="Tn3-like_transpos"/>
</dbReference>
<sequence>MLTWFVHSEQRFFVQQNLLMPRKEYLTSEARQRFDNPPVLSVDQKMIFLEAPQWAADYVKTLQTPSNKVGFLLQVGYFRVVSRFFASNRFHQSDVDYVAERISVDVNAVLMTSYEGRTSLRHREDILLYFGFAAFEKPSIEALTEETQRLAQVQTRPYLIFEGMVGFLQAHRIEIPTYQSLKTILDKALVSFEQNLESILSKYLTAADILLLDQLLVEHSSYQQDSRKHLKVKRYEITFFKRVSQSMETKQIHERVTNFRSLKTMYLQLLPVARRLKLSDPTIQFYAEYVINNQVPQIATRSTNRYLLLISFIIHQYYMLGDALILTLNSAVTNYVNGCENSVKQELYQNRMQTAQLVSSVAHRSHTHIDVLGAIEKIIANTTMEPLAKVALIEQLFKNKRLSQKLLQEDQQRLKYLREVNQKINDREDFYQMLEKNSSKLNGKVSDIVKALIPSATSSGKDILAAVRYYQEKNGVILTRASVPTDFLGMEQQQRVLTPEGKLRTGLYKVFLFQEIRDNIKSGALPIDSSYDYRSFDEYEIPPAVWNKEKEKLIEQAGLTAFTDSRKTLVKLNERLNAQIKLTNEHIEAGSNKQVYFDPTGDWHLMKDKRLEEVTDLEPLYPQEYVIPLIEVLSTVQNATGFISSLIHGGIDHIPKRPDENLFFAAILGFGCNIGIRKFSFMSKGIRTSSLETTALQYFSPETIMQANDKVLAFSNGLPLTRHYRKDVDFVHTSSDGQKFDVSVASLVASPSFKYFGNGRGVTMYSFLDEAGQLFYSTVFSAAEPESHYVLDGLTHNEVIIPNAHSTDTHGFSEPVFAVTGLLGIEFRPRFARFHHQQLYSIDEARTYREQNYKIVPGLKINLVHLENHWDEILRLVCTIKLGYAKASTLFRRLNSYSKQHPLYKALKDLGRLYKTAYVYQYMDDELIRKSVSGSLSKIESSNNFSKAITVGNNQELIWATRKEQLTAEGCKRLIANAVNTYNLLLLSEKLVAAESEQDRQILLKKILATSTHSWAHINLVGEYDFSDGKDYKMFDLGSIMDLNLTP</sequence>
<evidence type="ECO:0000256" key="4">
    <source>
        <dbReference type="ARBA" id="ARBA00023172"/>
    </source>
</evidence>
<gene>
    <name evidence="7" type="ORF">DYBT9623_05568</name>
</gene>
<reference evidence="7 8" key="1">
    <citation type="submission" date="2021-04" db="EMBL/GenBank/DDBJ databases">
        <authorList>
            <person name="Rodrigo-Torres L."/>
            <person name="Arahal R. D."/>
            <person name="Lucena T."/>
        </authorList>
    </citation>
    <scope>NUCLEOTIDE SEQUENCE [LARGE SCALE GENOMIC DNA]</scope>
    <source>
        <strain evidence="7 8">CECT 9623</strain>
    </source>
</reference>
<evidence type="ECO:0000256" key="2">
    <source>
        <dbReference type="ARBA" id="ARBA00022578"/>
    </source>
</evidence>
<keyword evidence="8" id="KW-1185">Reference proteome</keyword>
<protein>
    <submittedName>
        <fullName evidence="7">Tn3 family transposase ISVsa19</fullName>
    </submittedName>
</protein>
<dbReference type="NCBIfam" id="NF033527">
    <property type="entry name" value="transpos_Tn3"/>
    <property type="match status" value="1"/>
</dbReference>
<evidence type="ECO:0000259" key="5">
    <source>
        <dbReference type="Pfam" id="PF01526"/>
    </source>
</evidence>
<dbReference type="Pfam" id="PF01526">
    <property type="entry name" value="DDE_Tnp_Tn3"/>
    <property type="match status" value="1"/>
</dbReference>
<dbReference type="InterPro" id="IPR025296">
    <property type="entry name" value="DUF4158"/>
</dbReference>
<dbReference type="Proteomes" id="UP000679725">
    <property type="component" value="Unassembled WGS sequence"/>
</dbReference>
<evidence type="ECO:0000256" key="3">
    <source>
        <dbReference type="ARBA" id="ARBA00023125"/>
    </source>
</evidence>
<evidence type="ECO:0000313" key="7">
    <source>
        <dbReference type="EMBL" id="CAG5075067.1"/>
    </source>
</evidence>
<keyword evidence="3" id="KW-0238">DNA-binding</keyword>
<accession>A0ABM8UYY5</accession>
<proteinExistence type="inferred from homology"/>
<comment type="similarity">
    <text evidence="1">Belongs to the transposase 7 family.</text>
</comment>
<organism evidence="7 8">
    <name type="scientific">Dyadobacter linearis</name>
    <dbReference type="NCBI Taxonomy" id="2823330"/>
    <lineage>
        <taxon>Bacteria</taxon>
        <taxon>Pseudomonadati</taxon>
        <taxon>Bacteroidota</taxon>
        <taxon>Cytophagia</taxon>
        <taxon>Cytophagales</taxon>
        <taxon>Spirosomataceae</taxon>
        <taxon>Dyadobacter</taxon>
    </lineage>
</organism>
<dbReference type="Pfam" id="PF13700">
    <property type="entry name" value="DUF4158"/>
    <property type="match status" value="1"/>
</dbReference>
<dbReference type="InterPro" id="IPR002513">
    <property type="entry name" value="Tn3_Tnp_DDE_dom"/>
</dbReference>
<evidence type="ECO:0000256" key="1">
    <source>
        <dbReference type="ARBA" id="ARBA00009402"/>
    </source>
</evidence>
<feature type="domain" description="DUF4158" evidence="6">
    <location>
        <begin position="26"/>
        <end position="184"/>
    </location>
</feature>
<evidence type="ECO:0000313" key="8">
    <source>
        <dbReference type="Proteomes" id="UP000679725"/>
    </source>
</evidence>
<name>A0ABM8UYY5_9BACT</name>
<keyword evidence="4" id="KW-0233">DNA recombination</keyword>
<feature type="domain" description="Tn3 transposase DDE" evidence="5">
    <location>
        <begin position="631"/>
        <end position="1024"/>
    </location>
</feature>
<comment type="caution">
    <text evidence="7">The sequence shown here is derived from an EMBL/GenBank/DDBJ whole genome shotgun (WGS) entry which is preliminary data.</text>
</comment>
<dbReference type="EMBL" id="CAJRAU010000017">
    <property type="protein sequence ID" value="CAG5075067.1"/>
    <property type="molecule type" value="Genomic_DNA"/>
</dbReference>